<dbReference type="Pfam" id="PF00582">
    <property type="entry name" value="Usp"/>
    <property type="match status" value="2"/>
</dbReference>
<evidence type="ECO:0000313" key="3">
    <source>
        <dbReference type="EMBL" id="KOX91453.1"/>
    </source>
</evidence>
<reference evidence="4" key="2">
    <citation type="submission" date="2019-12" db="EMBL/GenBank/DDBJ databases">
        <title>The whole-genome sequencing of Haloarcula japonica strain pws8.</title>
        <authorList>
            <person name="Verma D.K."/>
            <person name="Gopal K."/>
            <person name="Prasad E.S."/>
        </authorList>
    </citation>
    <scope>NUCLEOTIDE SEQUENCE</scope>
    <source>
        <strain evidence="4">Pws8</strain>
    </source>
</reference>
<feature type="domain" description="UspA" evidence="2">
    <location>
        <begin position="1"/>
        <end position="137"/>
    </location>
</feature>
<dbReference type="OrthoDB" id="105697at2157"/>
<feature type="domain" description="UspA" evidence="2">
    <location>
        <begin position="150"/>
        <end position="286"/>
    </location>
</feature>
<dbReference type="InterPro" id="IPR014729">
    <property type="entry name" value="Rossmann-like_a/b/a_fold"/>
</dbReference>
<dbReference type="Proteomes" id="UP000037729">
    <property type="component" value="Unassembled WGS sequence"/>
</dbReference>
<dbReference type="Proteomes" id="UP000610611">
    <property type="component" value="Unassembled WGS sequence"/>
</dbReference>
<accession>A0A0N0U908</accession>
<dbReference type="RefSeq" id="WP_053969475.1">
    <property type="nucleotide sequence ID" value="NZ_LIUF01000010.1"/>
</dbReference>
<dbReference type="PANTHER" id="PTHR46268:SF6">
    <property type="entry name" value="UNIVERSAL STRESS PROTEIN UP12"/>
    <property type="match status" value="1"/>
</dbReference>
<dbReference type="CDD" id="cd00293">
    <property type="entry name" value="USP-like"/>
    <property type="match status" value="2"/>
</dbReference>
<dbReference type="PANTHER" id="PTHR46268">
    <property type="entry name" value="STRESS RESPONSE PROTEIN NHAX"/>
    <property type="match status" value="1"/>
</dbReference>
<reference evidence="3 5" key="1">
    <citation type="submission" date="2015-08" db="EMBL/GenBank/DDBJ databases">
        <title>Genomes of Isolates from Cabo Rojo, PR.</title>
        <authorList>
            <person name="Sanchez-Nieves R.L."/>
            <person name="Montalvo-Rodriguez R."/>
        </authorList>
    </citation>
    <scope>NUCLEOTIDE SEQUENCE [LARGE SCALE GENOMIC DNA]</scope>
    <source>
        <strain evidence="3 5">SL3</strain>
    </source>
</reference>
<dbReference type="EMBL" id="WOWB01000001">
    <property type="protein sequence ID" value="NLV05930.1"/>
    <property type="molecule type" value="Genomic_DNA"/>
</dbReference>
<organism evidence="3 5">
    <name type="scientific">Haloarcula rubripromontorii</name>
    <dbReference type="NCBI Taxonomy" id="1705562"/>
    <lineage>
        <taxon>Archaea</taxon>
        <taxon>Methanobacteriati</taxon>
        <taxon>Methanobacteriota</taxon>
        <taxon>Stenosarchaea group</taxon>
        <taxon>Halobacteria</taxon>
        <taxon>Halobacteriales</taxon>
        <taxon>Haloarculaceae</taxon>
        <taxon>Haloarcula</taxon>
    </lineage>
</organism>
<dbReference type="EMBL" id="LIUF01000010">
    <property type="protein sequence ID" value="KOX91453.1"/>
    <property type="molecule type" value="Genomic_DNA"/>
</dbReference>
<comment type="caution">
    <text evidence="3">The sequence shown here is derived from an EMBL/GenBank/DDBJ whole genome shotgun (WGS) entry which is preliminary data.</text>
</comment>
<sequence>MYDQILFPTDGSEPAESVLDYALQIAYEHEATIHILNVADTSQGSLTRIREEVIDVLEQEGEQIVADAAKRATEQGVSVVSEVRQGDPSTSIVEYGDQSDIDLIVMPTHGRRGLERFLLGSVTERVINTAELPVVAVNPDRERPLTYPCQNVLVPTDGSRGAELALSEGIAVAKATGAALHLFHVVETGSLGPDARSILKEGELTERANEIMTTATETAEAASLETIKSEIEVGVPSKEIRNYMEANEIDLAILGTHGETDFSRYMMGGVSAKIVRTSPVPVMWVRESESGG</sequence>
<dbReference type="InterPro" id="IPR006015">
    <property type="entry name" value="Universal_stress_UspA"/>
</dbReference>
<evidence type="ECO:0000313" key="4">
    <source>
        <dbReference type="EMBL" id="NLV05930.1"/>
    </source>
</evidence>
<dbReference type="InterPro" id="IPR006016">
    <property type="entry name" value="UspA"/>
</dbReference>
<dbReference type="STRING" id="1705562.AMS69_18315"/>
<keyword evidence="5" id="KW-1185">Reference proteome</keyword>
<gene>
    <name evidence="3" type="ORF">AMS69_18315</name>
    <name evidence="4" type="ORF">GOC83_07245</name>
</gene>
<comment type="similarity">
    <text evidence="1">Belongs to the universal stress protein A family.</text>
</comment>
<name>A0A0N0U908_9EURY</name>
<evidence type="ECO:0000259" key="2">
    <source>
        <dbReference type="Pfam" id="PF00582"/>
    </source>
</evidence>
<dbReference type="SUPFAM" id="SSF52402">
    <property type="entry name" value="Adenine nucleotide alpha hydrolases-like"/>
    <property type="match status" value="2"/>
</dbReference>
<dbReference type="PATRIC" id="fig|1705562.3.peg.699"/>
<evidence type="ECO:0000256" key="1">
    <source>
        <dbReference type="ARBA" id="ARBA00008791"/>
    </source>
</evidence>
<dbReference type="Gene3D" id="3.40.50.620">
    <property type="entry name" value="HUPs"/>
    <property type="match status" value="2"/>
</dbReference>
<dbReference type="AlphaFoldDB" id="A0A0N0U908"/>
<dbReference type="PRINTS" id="PR01438">
    <property type="entry name" value="UNVRSLSTRESS"/>
</dbReference>
<proteinExistence type="inferred from homology"/>
<protein>
    <submittedName>
        <fullName evidence="3">Universal stress protein</fullName>
    </submittedName>
</protein>
<evidence type="ECO:0000313" key="5">
    <source>
        <dbReference type="Proteomes" id="UP000037729"/>
    </source>
</evidence>